<dbReference type="InterPro" id="IPR001460">
    <property type="entry name" value="PCN-bd_Tpept"/>
</dbReference>
<evidence type="ECO:0000259" key="14">
    <source>
        <dbReference type="Pfam" id="PF00905"/>
    </source>
</evidence>
<keyword evidence="10 13" id="KW-1133">Transmembrane helix</keyword>
<keyword evidence="3" id="KW-1003">Cell membrane</keyword>
<dbReference type="Pfam" id="PF00905">
    <property type="entry name" value="Transpeptidase"/>
    <property type="match status" value="1"/>
</dbReference>
<keyword evidence="4" id="KW-0997">Cell inner membrane</keyword>
<dbReference type="NCBIfam" id="TIGR03423">
    <property type="entry name" value="pbp2_mrdA"/>
    <property type="match status" value="1"/>
</dbReference>
<sequence length="661" mass="69714">MIEPVEMTGRAPSAARLGRRVAFLGAVAFVLFGLLLMRLWYLEVLDGDSYLAKANDNQIRDVAIAAPRGRIVDHSGRVLVDSRPANAIVVLPGRLPEQGTPERAAVSERISKALGLPTRTSPCKVGEAAFQSLTPLGCRIEKEAAALPYANIIIKGDASRGEAAWLLENRRNLPGADVARIWLRSYPQGPVGAQLFGTVGEITAEQVDRPRFAGISQGTVIGQSGLEFEYDRYLRGRDGAERIQVDSSGHARRTLRRQNPVPGKTLRLSLDLGVMREGQSALQTAISLGEGGSSGAAAYVAMDPRDGSVVGLGSAPSFDPSVFAKPISNARYEALFGPGATYPQLDRAIQSAYPTGSTFKPVTALAALAEGAVTTGTTIDDPGSIKIGNLIFHNAGNVANGPVNLASALKLSSDVYFYRLGAKLNSTAPQGGPIQDLARQLGFGQATGIDLPGEVKGTIPSPHWRDERKVLEQECAKKRGHACGLSDGRGWTVGDSVNLSVGQGDFLASPLQLAVAYSAIVNGGTVLQPRVAQDVRNDNGLVLQAIRSAPGTRAKLNQANVNSVLEGLRQAAMEPGGTSADVFGTFGRTVYGKTGTAQRAGQADQAWYAAYIPDKTRPLVIVVTVEQGGFGAVSAAPAARLIASQWLGVKKRLVTGRSKTL</sequence>
<keyword evidence="11 13" id="KW-0472">Membrane</keyword>
<dbReference type="GO" id="GO:0071972">
    <property type="term" value="F:peptidoglycan L,D-transpeptidase activity"/>
    <property type="evidence" value="ECO:0007669"/>
    <property type="project" value="TreeGrafter"/>
</dbReference>
<dbReference type="GO" id="GO:0071555">
    <property type="term" value="P:cell wall organization"/>
    <property type="evidence" value="ECO:0007669"/>
    <property type="project" value="UniProtKB-KW"/>
</dbReference>
<name>A0A6J7EEZ4_9ZZZZ</name>
<feature type="domain" description="Penicillin-binding protein transpeptidase" evidence="14">
    <location>
        <begin position="298"/>
        <end position="640"/>
    </location>
</feature>
<reference evidence="16" key="1">
    <citation type="submission" date="2020-05" db="EMBL/GenBank/DDBJ databases">
        <authorList>
            <person name="Chiriac C."/>
            <person name="Salcher M."/>
            <person name="Ghai R."/>
            <person name="Kavagutti S V."/>
        </authorList>
    </citation>
    <scope>NUCLEOTIDE SEQUENCE</scope>
</reference>
<proteinExistence type="predicted"/>
<dbReference type="InterPro" id="IPR005311">
    <property type="entry name" value="PBP_dimer"/>
</dbReference>
<evidence type="ECO:0000259" key="15">
    <source>
        <dbReference type="Pfam" id="PF03717"/>
    </source>
</evidence>
<evidence type="ECO:0000256" key="8">
    <source>
        <dbReference type="ARBA" id="ARBA00022960"/>
    </source>
</evidence>
<organism evidence="16">
    <name type="scientific">freshwater metagenome</name>
    <dbReference type="NCBI Taxonomy" id="449393"/>
    <lineage>
        <taxon>unclassified sequences</taxon>
        <taxon>metagenomes</taxon>
        <taxon>ecological metagenomes</taxon>
    </lineage>
</organism>
<dbReference type="Gene3D" id="3.40.710.10">
    <property type="entry name" value="DD-peptidase/beta-lactamase superfamily"/>
    <property type="match status" value="1"/>
</dbReference>
<comment type="subcellular location">
    <subcellularLocation>
        <location evidence="2">Cell membrane</location>
    </subcellularLocation>
    <subcellularLocation>
        <location evidence="1">Membrane</location>
        <topology evidence="1">Single-pass membrane protein</topology>
    </subcellularLocation>
</comment>
<dbReference type="InterPro" id="IPR012338">
    <property type="entry name" value="Beta-lactam/transpept-like"/>
</dbReference>
<keyword evidence="12" id="KW-0961">Cell wall biogenesis/degradation</keyword>
<keyword evidence="9" id="KW-0573">Peptidoglycan synthesis</keyword>
<dbReference type="InterPro" id="IPR017790">
    <property type="entry name" value="Penicillin-binding_protein_2"/>
</dbReference>
<evidence type="ECO:0000256" key="6">
    <source>
        <dbReference type="ARBA" id="ARBA00022692"/>
    </source>
</evidence>
<evidence type="ECO:0000256" key="3">
    <source>
        <dbReference type="ARBA" id="ARBA00022475"/>
    </source>
</evidence>
<dbReference type="Gene3D" id="3.90.1310.10">
    <property type="entry name" value="Penicillin-binding protein 2a (Domain 2)"/>
    <property type="match status" value="1"/>
</dbReference>
<evidence type="ECO:0000256" key="7">
    <source>
        <dbReference type="ARBA" id="ARBA00022801"/>
    </source>
</evidence>
<feature type="transmembrane region" description="Helical" evidence="13">
    <location>
        <begin position="21"/>
        <end position="41"/>
    </location>
</feature>
<dbReference type="GO" id="GO:0008658">
    <property type="term" value="F:penicillin binding"/>
    <property type="evidence" value="ECO:0007669"/>
    <property type="project" value="InterPro"/>
</dbReference>
<protein>
    <submittedName>
        <fullName evidence="16">Unannotated protein</fullName>
    </submittedName>
</protein>
<feature type="domain" description="Penicillin-binding protein dimerisation" evidence="15">
    <location>
        <begin position="64"/>
        <end position="254"/>
    </location>
</feature>
<keyword evidence="6 13" id="KW-0812">Transmembrane</keyword>
<evidence type="ECO:0000313" key="16">
    <source>
        <dbReference type="EMBL" id="CAB4880288.1"/>
    </source>
</evidence>
<dbReference type="GO" id="GO:0009002">
    <property type="term" value="F:serine-type D-Ala-D-Ala carboxypeptidase activity"/>
    <property type="evidence" value="ECO:0007669"/>
    <property type="project" value="InterPro"/>
</dbReference>
<evidence type="ECO:0000256" key="12">
    <source>
        <dbReference type="ARBA" id="ARBA00023316"/>
    </source>
</evidence>
<evidence type="ECO:0000256" key="4">
    <source>
        <dbReference type="ARBA" id="ARBA00022519"/>
    </source>
</evidence>
<dbReference type="GO" id="GO:0009252">
    <property type="term" value="P:peptidoglycan biosynthetic process"/>
    <property type="evidence" value="ECO:0007669"/>
    <property type="project" value="UniProtKB-KW"/>
</dbReference>
<evidence type="ECO:0000256" key="1">
    <source>
        <dbReference type="ARBA" id="ARBA00004167"/>
    </source>
</evidence>
<dbReference type="PANTHER" id="PTHR30627:SF2">
    <property type="entry name" value="PEPTIDOGLYCAN D,D-TRANSPEPTIDASE MRDA"/>
    <property type="match status" value="1"/>
</dbReference>
<dbReference type="EMBL" id="CAFBLU010000028">
    <property type="protein sequence ID" value="CAB4880288.1"/>
    <property type="molecule type" value="Genomic_DNA"/>
</dbReference>
<keyword evidence="7" id="KW-0378">Hydrolase</keyword>
<dbReference type="GO" id="GO:0005886">
    <property type="term" value="C:plasma membrane"/>
    <property type="evidence" value="ECO:0007669"/>
    <property type="project" value="UniProtKB-SubCell"/>
</dbReference>
<dbReference type="GO" id="GO:0006508">
    <property type="term" value="P:proteolysis"/>
    <property type="evidence" value="ECO:0007669"/>
    <property type="project" value="UniProtKB-KW"/>
</dbReference>
<dbReference type="SUPFAM" id="SSF56519">
    <property type="entry name" value="Penicillin binding protein dimerisation domain"/>
    <property type="match status" value="1"/>
</dbReference>
<evidence type="ECO:0000256" key="13">
    <source>
        <dbReference type="SAM" id="Phobius"/>
    </source>
</evidence>
<dbReference type="Pfam" id="PF03717">
    <property type="entry name" value="PBP_dimer"/>
    <property type="match status" value="1"/>
</dbReference>
<evidence type="ECO:0000256" key="11">
    <source>
        <dbReference type="ARBA" id="ARBA00023136"/>
    </source>
</evidence>
<evidence type="ECO:0000256" key="10">
    <source>
        <dbReference type="ARBA" id="ARBA00022989"/>
    </source>
</evidence>
<dbReference type="InterPro" id="IPR050515">
    <property type="entry name" value="Beta-lactam/transpept"/>
</dbReference>
<evidence type="ECO:0000256" key="9">
    <source>
        <dbReference type="ARBA" id="ARBA00022984"/>
    </source>
</evidence>
<dbReference type="GO" id="GO:0008360">
    <property type="term" value="P:regulation of cell shape"/>
    <property type="evidence" value="ECO:0007669"/>
    <property type="project" value="UniProtKB-KW"/>
</dbReference>
<dbReference type="PANTHER" id="PTHR30627">
    <property type="entry name" value="PEPTIDOGLYCAN D,D-TRANSPEPTIDASE"/>
    <property type="match status" value="1"/>
</dbReference>
<keyword evidence="5" id="KW-0645">Protease</keyword>
<dbReference type="SUPFAM" id="SSF56601">
    <property type="entry name" value="beta-lactamase/transpeptidase-like"/>
    <property type="match status" value="1"/>
</dbReference>
<accession>A0A6J7EEZ4</accession>
<evidence type="ECO:0000256" key="2">
    <source>
        <dbReference type="ARBA" id="ARBA00004236"/>
    </source>
</evidence>
<evidence type="ECO:0000256" key="5">
    <source>
        <dbReference type="ARBA" id="ARBA00022670"/>
    </source>
</evidence>
<gene>
    <name evidence="16" type="ORF">UFOPK3444_01338</name>
</gene>
<keyword evidence="8" id="KW-0133">Cell shape</keyword>
<dbReference type="InterPro" id="IPR036138">
    <property type="entry name" value="PBP_dimer_sf"/>
</dbReference>
<dbReference type="AlphaFoldDB" id="A0A6J7EEZ4"/>